<dbReference type="Pfam" id="PF02441">
    <property type="entry name" value="Flavoprotein"/>
    <property type="match status" value="1"/>
</dbReference>
<evidence type="ECO:0000256" key="3">
    <source>
        <dbReference type="HAMAP-Rule" id="MF_02225"/>
    </source>
</evidence>
<keyword evidence="3" id="KW-0511">Multifunctional enzyme</keyword>
<keyword evidence="3" id="KW-0479">Metal-binding</keyword>
<evidence type="ECO:0000259" key="5">
    <source>
        <dbReference type="Pfam" id="PF04127"/>
    </source>
</evidence>
<proteinExistence type="inferred from homology"/>
<keyword evidence="3" id="KW-0285">Flavoprotein</keyword>
<dbReference type="EMBL" id="CP084167">
    <property type="protein sequence ID" value="UJG44015.1"/>
    <property type="molecule type" value="Genomic_DNA"/>
</dbReference>
<dbReference type="HAMAP" id="MF_02225">
    <property type="entry name" value="CoaBC"/>
    <property type="match status" value="1"/>
</dbReference>
<feature type="binding site" evidence="3">
    <location>
        <position position="333"/>
    </location>
    <ligand>
        <name>CTP</name>
        <dbReference type="ChEBI" id="CHEBI:37563"/>
    </ligand>
</feature>
<dbReference type="NCBIfam" id="TIGR00521">
    <property type="entry name" value="coaBC_dfp"/>
    <property type="match status" value="1"/>
</dbReference>
<dbReference type="Pfam" id="PF04127">
    <property type="entry name" value="DFP"/>
    <property type="match status" value="1"/>
</dbReference>
<dbReference type="PROSITE" id="PS51257">
    <property type="entry name" value="PROKAR_LIPOPROTEIN"/>
    <property type="match status" value="1"/>
</dbReference>
<dbReference type="Proteomes" id="UP001200513">
    <property type="component" value="Chromosome"/>
</dbReference>
<dbReference type="PANTHER" id="PTHR14359">
    <property type="entry name" value="HOMO-OLIGOMERIC FLAVIN CONTAINING CYS DECARBOXYLASE FAMILY"/>
    <property type="match status" value="1"/>
</dbReference>
<evidence type="ECO:0000259" key="4">
    <source>
        <dbReference type="Pfam" id="PF02441"/>
    </source>
</evidence>
<comment type="cofactor">
    <cofactor evidence="3">
        <name>Mg(2+)</name>
        <dbReference type="ChEBI" id="CHEBI:18420"/>
    </cofactor>
</comment>
<comment type="caution">
    <text evidence="3">Lacks conserved residue(s) required for the propagation of feature annotation.</text>
</comment>
<feature type="binding site" evidence="3">
    <location>
        <position position="290"/>
    </location>
    <ligand>
        <name>CTP</name>
        <dbReference type="ChEBI" id="CHEBI:37563"/>
    </ligand>
</feature>
<reference evidence="6" key="1">
    <citation type="journal article" date="2022" name="Nat. Microbiol.">
        <title>Unique mobile elements and scalable gene flow at the prokaryote-eukaryote boundary revealed by circularized Asgard archaea genomes.</title>
        <authorList>
            <person name="Wu F."/>
            <person name="Speth D.R."/>
            <person name="Philosof A."/>
            <person name="Cremiere A."/>
            <person name="Narayanan A."/>
            <person name="Barco R.A."/>
            <person name="Connon S.A."/>
            <person name="Amend J.P."/>
            <person name="Antoshechkin I.A."/>
            <person name="Orphan V.J."/>
        </authorList>
    </citation>
    <scope>NUCLEOTIDE SEQUENCE</scope>
    <source>
        <strain evidence="6">PR6</strain>
    </source>
</reference>
<dbReference type="GO" id="GO:0010181">
    <property type="term" value="F:FMN binding"/>
    <property type="evidence" value="ECO:0007669"/>
    <property type="project" value="UniProtKB-UniRule"/>
</dbReference>
<dbReference type="GO" id="GO:0015941">
    <property type="term" value="P:pantothenate catabolic process"/>
    <property type="evidence" value="ECO:0007669"/>
    <property type="project" value="InterPro"/>
</dbReference>
<feature type="region of interest" description="Phosphopantothenoylcysteine decarboxylase" evidence="3">
    <location>
        <begin position="1"/>
        <end position="198"/>
    </location>
</feature>
<dbReference type="SUPFAM" id="SSF52507">
    <property type="entry name" value="Homo-oligomeric flavin-containing Cys decarboxylases, HFCD"/>
    <property type="match status" value="1"/>
</dbReference>
<feature type="binding site" evidence="3">
    <location>
        <position position="300"/>
    </location>
    <ligand>
        <name>CTP</name>
        <dbReference type="ChEBI" id="CHEBI:37563"/>
    </ligand>
</feature>
<dbReference type="AlphaFoldDB" id="A0A9Y1BSI0"/>
<dbReference type="Gene3D" id="3.40.50.10300">
    <property type="entry name" value="CoaB-like"/>
    <property type="match status" value="1"/>
</dbReference>
<dbReference type="InterPro" id="IPR005252">
    <property type="entry name" value="CoaBC"/>
</dbReference>
<keyword evidence="2 3" id="KW-0456">Lyase</keyword>
<dbReference type="GO" id="GO:0004633">
    <property type="term" value="F:phosphopantothenoylcysteine decarboxylase activity"/>
    <property type="evidence" value="ECO:0007669"/>
    <property type="project" value="UniProtKB-UniRule"/>
</dbReference>
<comment type="similarity">
    <text evidence="3">In the C-terminal section; belongs to the PPC synthetase family.</text>
</comment>
<accession>A0A9Y1BSI0</accession>
<comment type="catalytic activity">
    <reaction evidence="3">
        <text>N-[(R)-4-phosphopantothenoyl]-L-cysteine + H(+) = (R)-4'-phosphopantetheine + CO2</text>
        <dbReference type="Rhea" id="RHEA:16793"/>
        <dbReference type="ChEBI" id="CHEBI:15378"/>
        <dbReference type="ChEBI" id="CHEBI:16526"/>
        <dbReference type="ChEBI" id="CHEBI:59458"/>
        <dbReference type="ChEBI" id="CHEBI:61723"/>
        <dbReference type="EC" id="4.1.1.36"/>
    </reaction>
</comment>
<dbReference type="GO" id="GO:0004632">
    <property type="term" value="F:phosphopantothenate--cysteine ligase activity"/>
    <property type="evidence" value="ECO:0007669"/>
    <property type="project" value="UniProtKB-UniRule"/>
</dbReference>
<name>A0A9Y1BSI0_9ARCH</name>
<dbReference type="SUPFAM" id="SSF102645">
    <property type="entry name" value="CoaB-like"/>
    <property type="match status" value="1"/>
</dbReference>
<feature type="region of interest" description="Phosphopantothenate--cysteine ligase" evidence="3">
    <location>
        <begin position="199"/>
        <end position="409"/>
    </location>
</feature>
<dbReference type="GO" id="GO:0046872">
    <property type="term" value="F:metal ion binding"/>
    <property type="evidence" value="ECO:0007669"/>
    <property type="project" value="UniProtKB-KW"/>
</dbReference>
<dbReference type="InterPro" id="IPR003382">
    <property type="entry name" value="Flavoprotein"/>
</dbReference>
<organism evidence="6">
    <name type="scientific">Candidatus Heimdallarchaeum endolithica</name>
    <dbReference type="NCBI Taxonomy" id="2876572"/>
    <lineage>
        <taxon>Archaea</taxon>
        <taxon>Promethearchaeati</taxon>
        <taxon>Candidatus Heimdallarchaeota</taxon>
        <taxon>Candidatus Heimdallarchaeia (ex Rinke et al. 2021) (nom. nud.)</taxon>
        <taxon>Candidatus Heimdallarchaeales</taxon>
        <taxon>Candidatus Heimdallarchaeaceae</taxon>
        <taxon>Candidatus Heimdallarchaeum</taxon>
    </lineage>
</organism>
<comment type="catalytic activity">
    <reaction evidence="3">
        <text>(R)-4'-phosphopantothenate + L-cysteine + CTP = N-[(R)-4-phosphopantothenoyl]-L-cysteine + CMP + diphosphate + H(+)</text>
        <dbReference type="Rhea" id="RHEA:19397"/>
        <dbReference type="ChEBI" id="CHEBI:10986"/>
        <dbReference type="ChEBI" id="CHEBI:15378"/>
        <dbReference type="ChEBI" id="CHEBI:33019"/>
        <dbReference type="ChEBI" id="CHEBI:35235"/>
        <dbReference type="ChEBI" id="CHEBI:37563"/>
        <dbReference type="ChEBI" id="CHEBI:59458"/>
        <dbReference type="ChEBI" id="CHEBI:60377"/>
        <dbReference type="EC" id="6.3.2.5"/>
    </reaction>
</comment>
<sequence>MKHISEDILGTLSLELKGKTIVHCVTSSISCFLAPMISRLLMRHGAKVIPVLSPEAAKFVHPMIFEWATGNEPIVTIEGKVEHVHYAGLSKEKADLILIAPITANSLSKIANGIMDTSVTLTAGTALGNNIPMIIVPTMHEVMLYNPAVKENIKKLEKMGVKVLMPLIEEEKAKIPSEEYIVNEILKELTEQSFKNTSVLVTAGPTRAYIDGIRFISNPSSGKMGFALAFEAWKKGAKVKVVYGATELSPEKNLEEKVYVERPEEMYSEVLESLKKEKFDLVILAAAMNDFAAEEIPDEKIKSKSEWVLKLKPVAKLADKIKEILPETTLVLFKAEYAKTDEELVKIAKQRLEKAQADYIVANDVSVKKYGFASDQNRVALISKNSEKVQWFEGSKKEVARKILENIKK</sequence>
<dbReference type="Gene3D" id="3.40.50.1950">
    <property type="entry name" value="Flavin prenyltransferase-like"/>
    <property type="match status" value="1"/>
</dbReference>
<feature type="domain" description="Flavoprotein" evidence="4">
    <location>
        <begin position="19"/>
        <end position="187"/>
    </location>
</feature>
<gene>
    <name evidence="3 6" type="primary">coaBC</name>
    <name evidence="6" type="ORF">K9W46_02255</name>
</gene>
<evidence type="ECO:0000256" key="1">
    <source>
        <dbReference type="ARBA" id="ARBA00022793"/>
    </source>
</evidence>
<comment type="pathway">
    <text evidence="3">Cofactor biosynthesis; coenzyme A biosynthesis.</text>
</comment>
<feature type="domain" description="DNA/pantothenate metabolism flavoprotein C-terminal" evidence="5">
    <location>
        <begin position="195"/>
        <end position="408"/>
    </location>
</feature>
<keyword evidence="3" id="KW-0460">Magnesium</keyword>
<evidence type="ECO:0000256" key="2">
    <source>
        <dbReference type="ARBA" id="ARBA00023239"/>
    </source>
</evidence>
<dbReference type="InterPro" id="IPR036551">
    <property type="entry name" value="Flavin_trans-like"/>
</dbReference>
<evidence type="ECO:0000313" key="6">
    <source>
        <dbReference type="EMBL" id="UJG44015.1"/>
    </source>
</evidence>
<comment type="similarity">
    <text evidence="3">In the N-terminal section; belongs to the HFCD (homo-oligomeric flavin containing Cys decarboxylase) superfamily.</text>
</comment>
<dbReference type="InterPro" id="IPR007085">
    <property type="entry name" value="DNA/pantothenate-metab_flavo_C"/>
</dbReference>
<dbReference type="InterPro" id="IPR035929">
    <property type="entry name" value="CoaB-like_sf"/>
</dbReference>
<dbReference type="EC" id="4.1.1.36" evidence="3"/>
<comment type="cofactor">
    <cofactor evidence="3">
        <name>FMN</name>
        <dbReference type="ChEBI" id="CHEBI:58210"/>
    </cofactor>
    <text evidence="3">Binds 1 FMN per subunit.</text>
</comment>
<dbReference type="GO" id="GO:0071513">
    <property type="term" value="C:phosphopantothenoylcysteine decarboxylase complex"/>
    <property type="evidence" value="ECO:0007669"/>
    <property type="project" value="TreeGrafter"/>
</dbReference>
<dbReference type="GO" id="GO:0015937">
    <property type="term" value="P:coenzyme A biosynthetic process"/>
    <property type="evidence" value="ECO:0007669"/>
    <property type="project" value="UniProtKB-UniRule"/>
</dbReference>
<protein>
    <recommendedName>
        <fullName evidence="3">Coenzyme A biosynthesis bifunctional protein CoaBC</fullName>
    </recommendedName>
    <alternativeName>
        <fullName evidence="3">DNA/pantothenate metabolism flavoprotein</fullName>
    </alternativeName>
    <alternativeName>
        <fullName evidence="3">Phosphopantothenoylcysteine synthetase/decarboxylase</fullName>
        <shortName evidence="3">PPCS-PPCDC</shortName>
    </alternativeName>
    <domain>
        <recommendedName>
            <fullName evidence="3">Phosphopantothenoylcysteine decarboxylase</fullName>
            <shortName evidence="3">PPC decarboxylase</shortName>
            <shortName evidence="3">PPC-DC</shortName>
            <ecNumber evidence="3">4.1.1.36</ecNumber>
        </recommendedName>
        <alternativeName>
            <fullName evidence="3">CoaC</fullName>
        </alternativeName>
    </domain>
    <domain>
        <recommendedName>
            <fullName evidence="3">Phosphopantothenate--cysteine ligase</fullName>
            <ecNumber evidence="3">6.3.2.5</ecNumber>
        </recommendedName>
        <alternativeName>
            <fullName evidence="3">CoaB</fullName>
        </alternativeName>
        <alternativeName>
            <fullName evidence="3">Phosphopantothenoylcysteine synthetase</fullName>
            <shortName evidence="3">PPC synthetase</shortName>
            <shortName evidence="3">PPC-S</shortName>
        </alternativeName>
    </domain>
</protein>
<dbReference type="PANTHER" id="PTHR14359:SF6">
    <property type="entry name" value="PHOSPHOPANTOTHENOYLCYSTEINE DECARBOXYLASE"/>
    <property type="match status" value="1"/>
</dbReference>
<comment type="function">
    <text evidence="3">Catalyzes two sequential steps in the biosynthesis of coenzyme A. In the first step cysteine is conjugated to 4'-phosphopantothenate to form 4-phosphopantothenoylcysteine. In the second step the latter compound is decarboxylated to form 4'-phosphopantotheine.</text>
</comment>
<dbReference type="EC" id="6.3.2.5" evidence="3"/>
<keyword evidence="1 3" id="KW-0210">Decarboxylase</keyword>
<keyword evidence="3 6" id="KW-0436">Ligase</keyword>
<keyword evidence="3" id="KW-0288">FMN</keyword>